<dbReference type="CDD" id="cd00405">
    <property type="entry name" value="PRAI"/>
    <property type="match status" value="1"/>
</dbReference>
<dbReference type="EC" id="5.3.1.24" evidence="7"/>
<sequence length="223" mass="23559">MSYPRTRVKICGLTRPQDIMAAARAGADAVGFVFYPQSSRLLGLEQARSLRAAVPAFVDVVALFVNAPSQDVQAVIDQVRPGLLQFHGDESPEYCASFGHPYMRAFRLGAPGLDTPPAVLSAVRQHGAAAAWLFDSYSQGYGGSGKTFDLSLLDAVRHAPDCRPVVLAGGLNAETVAASIRELHPYAVDVSSGVESAPGIKSEEKIEAFMRAVAQGDGARADG</sequence>
<comment type="catalytic activity">
    <reaction evidence="1 7">
        <text>N-(5-phospho-beta-D-ribosyl)anthranilate = 1-(2-carboxyphenylamino)-1-deoxy-D-ribulose 5-phosphate</text>
        <dbReference type="Rhea" id="RHEA:21540"/>
        <dbReference type="ChEBI" id="CHEBI:18277"/>
        <dbReference type="ChEBI" id="CHEBI:58613"/>
        <dbReference type="EC" id="5.3.1.24"/>
    </reaction>
</comment>
<keyword evidence="4 7" id="KW-0822">Tryptophan biosynthesis</keyword>
<dbReference type="Pfam" id="PF00697">
    <property type="entry name" value="PRAI"/>
    <property type="match status" value="1"/>
</dbReference>
<keyword evidence="3 7" id="KW-0028">Amino-acid biosynthesis</keyword>
<dbReference type="InterPro" id="IPR044643">
    <property type="entry name" value="TrpF_fam"/>
</dbReference>
<gene>
    <name evidence="7" type="primary">trpF</name>
    <name evidence="9" type="ORF">ACFOY1_02775</name>
</gene>
<keyword evidence="10" id="KW-1185">Reference proteome</keyword>
<accession>A0ABV8NWP3</accession>
<dbReference type="Proteomes" id="UP001595848">
    <property type="component" value="Unassembled WGS sequence"/>
</dbReference>
<feature type="domain" description="N-(5'phosphoribosyl) anthranilate isomerase (PRAI)" evidence="8">
    <location>
        <begin position="8"/>
        <end position="211"/>
    </location>
</feature>
<keyword evidence="6 7" id="KW-0413">Isomerase</keyword>
<evidence type="ECO:0000256" key="7">
    <source>
        <dbReference type="HAMAP-Rule" id="MF_00135"/>
    </source>
</evidence>
<evidence type="ECO:0000259" key="8">
    <source>
        <dbReference type="Pfam" id="PF00697"/>
    </source>
</evidence>
<evidence type="ECO:0000256" key="6">
    <source>
        <dbReference type="ARBA" id="ARBA00023235"/>
    </source>
</evidence>
<comment type="similarity">
    <text evidence="7">Belongs to the TrpF family.</text>
</comment>
<organism evidence="9 10">
    <name type="scientific">Candidimonas humi</name>
    <dbReference type="NCBI Taxonomy" id="683355"/>
    <lineage>
        <taxon>Bacteria</taxon>
        <taxon>Pseudomonadati</taxon>
        <taxon>Pseudomonadota</taxon>
        <taxon>Betaproteobacteria</taxon>
        <taxon>Burkholderiales</taxon>
        <taxon>Alcaligenaceae</taxon>
        <taxon>Candidimonas</taxon>
    </lineage>
</organism>
<evidence type="ECO:0000256" key="2">
    <source>
        <dbReference type="ARBA" id="ARBA00022272"/>
    </source>
</evidence>
<reference evidence="10" key="1">
    <citation type="journal article" date="2019" name="Int. J. Syst. Evol. Microbiol.">
        <title>The Global Catalogue of Microorganisms (GCM) 10K type strain sequencing project: providing services to taxonomists for standard genome sequencing and annotation.</title>
        <authorList>
            <consortium name="The Broad Institute Genomics Platform"/>
            <consortium name="The Broad Institute Genome Sequencing Center for Infectious Disease"/>
            <person name="Wu L."/>
            <person name="Ma J."/>
        </authorList>
    </citation>
    <scope>NUCLEOTIDE SEQUENCE [LARGE SCALE GENOMIC DNA]</scope>
    <source>
        <strain evidence="10">LMG 24813</strain>
    </source>
</reference>
<proteinExistence type="inferred from homology"/>
<comment type="pathway">
    <text evidence="7">Amino-acid biosynthesis; L-tryptophan biosynthesis; L-tryptophan from chorismate: step 3/5.</text>
</comment>
<comment type="caution">
    <text evidence="9">The sequence shown here is derived from an EMBL/GenBank/DDBJ whole genome shotgun (WGS) entry which is preliminary data.</text>
</comment>
<dbReference type="InterPro" id="IPR001240">
    <property type="entry name" value="PRAI_dom"/>
</dbReference>
<dbReference type="PANTHER" id="PTHR42894">
    <property type="entry name" value="N-(5'-PHOSPHORIBOSYL)ANTHRANILATE ISOMERASE"/>
    <property type="match status" value="1"/>
</dbReference>
<evidence type="ECO:0000256" key="3">
    <source>
        <dbReference type="ARBA" id="ARBA00022605"/>
    </source>
</evidence>
<evidence type="ECO:0000313" key="10">
    <source>
        <dbReference type="Proteomes" id="UP001595848"/>
    </source>
</evidence>
<dbReference type="NCBIfam" id="NF002298">
    <property type="entry name" value="PRK01222.1-4"/>
    <property type="match status" value="1"/>
</dbReference>
<evidence type="ECO:0000256" key="4">
    <source>
        <dbReference type="ARBA" id="ARBA00022822"/>
    </source>
</evidence>
<dbReference type="HAMAP" id="MF_00135">
    <property type="entry name" value="PRAI"/>
    <property type="match status" value="1"/>
</dbReference>
<dbReference type="GO" id="GO:0004640">
    <property type="term" value="F:phosphoribosylanthranilate isomerase activity"/>
    <property type="evidence" value="ECO:0007669"/>
    <property type="project" value="UniProtKB-EC"/>
</dbReference>
<dbReference type="PANTHER" id="PTHR42894:SF1">
    <property type="entry name" value="N-(5'-PHOSPHORIBOSYL)ANTHRANILATE ISOMERASE"/>
    <property type="match status" value="1"/>
</dbReference>
<protein>
    <recommendedName>
        <fullName evidence="2 7">N-(5'-phosphoribosyl)anthranilate isomerase</fullName>
        <shortName evidence="7">PRAI</shortName>
        <ecNumber evidence="7">5.3.1.24</ecNumber>
    </recommendedName>
</protein>
<evidence type="ECO:0000256" key="1">
    <source>
        <dbReference type="ARBA" id="ARBA00001164"/>
    </source>
</evidence>
<evidence type="ECO:0000256" key="5">
    <source>
        <dbReference type="ARBA" id="ARBA00023141"/>
    </source>
</evidence>
<evidence type="ECO:0000313" key="9">
    <source>
        <dbReference type="EMBL" id="MFC4199867.1"/>
    </source>
</evidence>
<dbReference type="EMBL" id="JBHSBV010000001">
    <property type="protein sequence ID" value="MFC4199867.1"/>
    <property type="molecule type" value="Genomic_DNA"/>
</dbReference>
<dbReference type="NCBIfam" id="NF002299">
    <property type="entry name" value="PRK01222.1-6"/>
    <property type="match status" value="1"/>
</dbReference>
<dbReference type="RefSeq" id="WP_217962445.1">
    <property type="nucleotide sequence ID" value="NZ_JAHTBN010000001.1"/>
</dbReference>
<keyword evidence="5 7" id="KW-0057">Aromatic amino acid biosynthesis</keyword>
<name>A0ABV8NWP3_9BURK</name>